<protein>
    <submittedName>
        <fullName evidence="2">Uncharacterized protein</fullName>
    </submittedName>
</protein>
<organism evidence="2">
    <name type="scientific">uncultured Arthrobacter sp</name>
    <dbReference type="NCBI Taxonomy" id="114050"/>
    <lineage>
        <taxon>Bacteria</taxon>
        <taxon>Bacillati</taxon>
        <taxon>Actinomycetota</taxon>
        <taxon>Actinomycetes</taxon>
        <taxon>Micrococcales</taxon>
        <taxon>Micrococcaceae</taxon>
        <taxon>Arthrobacter</taxon>
        <taxon>environmental samples</taxon>
    </lineage>
</organism>
<dbReference type="AlphaFoldDB" id="A0A6J4HIG1"/>
<dbReference type="EMBL" id="CADCTE010000052">
    <property type="protein sequence ID" value="CAA9224546.1"/>
    <property type="molecule type" value="Genomic_DNA"/>
</dbReference>
<evidence type="ECO:0000256" key="1">
    <source>
        <dbReference type="SAM" id="MobiDB-lite"/>
    </source>
</evidence>
<evidence type="ECO:0000313" key="2">
    <source>
        <dbReference type="EMBL" id="CAA9224546.1"/>
    </source>
</evidence>
<name>A0A6J4HIG1_9MICC</name>
<proteinExistence type="predicted"/>
<accession>A0A6J4HIG1</accession>
<reference evidence="2" key="1">
    <citation type="submission" date="2020-02" db="EMBL/GenBank/DDBJ databases">
        <authorList>
            <person name="Meier V. D."/>
        </authorList>
    </citation>
    <scope>NUCLEOTIDE SEQUENCE</scope>
    <source>
        <strain evidence="2">AVDCRST_MAG83</strain>
    </source>
</reference>
<feature type="compositionally biased region" description="Low complexity" evidence="1">
    <location>
        <begin position="1"/>
        <end position="21"/>
    </location>
</feature>
<feature type="region of interest" description="Disordered" evidence="1">
    <location>
        <begin position="1"/>
        <end position="43"/>
    </location>
</feature>
<sequence length="43" mass="3783">MAVGVAAGAADAVPAGSGIPFPAGPAPPRAGTSAAGQGRGPQA</sequence>
<gene>
    <name evidence="2" type="ORF">AVDCRST_MAG83-766</name>
</gene>